<protein>
    <recommendedName>
        <fullName evidence="4">SURF1-like protein</fullName>
    </recommendedName>
</protein>
<sequence length="129" mass="13543">NVGAAQRPVRTDPALPRPAGRVTIVTVPSPSEKGGYFAPPPISPASTPPTLLWLSADALSTLTKARETGTIFKALPGVDSHPSLVQPSLEACAEFKVSPETHLGYSATWFSLSAAGIAMTRRLLRAVPK</sequence>
<evidence type="ECO:0000256" key="1">
    <source>
        <dbReference type="SAM" id="MobiDB-lite"/>
    </source>
</evidence>
<gene>
    <name evidence="2" type="ORF">TeGR_g10475</name>
</gene>
<dbReference type="EMBL" id="BRYB01002342">
    <property type="protein sequence ID" value="GMI43426.1"/>
    <property type="molecule type" value="Genomic_DNA"/>
</dbReference>
<evidence type="ECO:0000313" key="3">
    <source>
        <dbReference type="Proteomes" id="UP001165060"/>
    </source>
</evidence>
<feature type="region of interest" description="Disordered" evidence="1">
    <location>
        <begin position="1"/>
        <end position="21"/>
    </location>
</feature>
<proteinExistence type="predicted"/>
<organism evidence="2 3">
    <name type="scientific">Tetraparma gracilis</name>
    <dbReference type="NCBI Taxonomy" id="2962635"/>
    <lineage>
        <taxon>Eukaryota</taxon>
        <taxon>Sar</taxon>
        <taxon>Stramenopiles</taxon>
        <taxon>Ochrophyta</taxon>
        <taxon>Bolidophyceae</taxon>
        <taxon>Parmales</taxon>
        <taxon>Triparmaceae</taxon>
        <taxon>Tetraparma</taxon>
    </lineage>
</organism>
<reference evidence="2 3" key="1">
    <citation type="journal article" date="2023" name="Commun. Biol.">
        <title>Genome analysis of Parmales, the sister group of diatoms, reveals the evolutionary specialization of diatoms from phago-mixotrophs to photoautotrophs.</title>
        <authorList>
            <person name="Ban H."/>
            <person name="Sato S."/>
            <person name="Yoshikawa S."/>
            <person name="Yamada K."/>
            <person name="Nakamura Y."/>
            <person name="Ichinomiya M."/>
            <person name="Sato N."/>
            <person name="Blanc-Mathieu R."/>
            <person name="Endo H."/>
            <person name="Kuwata A."/>
            <person name="Ogata H."/>
        </authorList>
    </citation>
    <scope>NUCLEOTIDE SEQUENCE [LARGE SCALE GENOMIC DNA]</scope>
</reference>
<evidence type="ECO:0000313" key="2">
    <source>
        <dbReference type="EMBL" id="GMI43426.1"/>
    </source>
</evidence>
<evidence type="ECO:0008006" key="4">
    <source>
        <dbReference type="Google" id="ProtNLM"/>
    </source>
</evidence>
<accession>A0ABQ6N9H2</accession>
<feature type="non-terminal residue" evidence="2">
    <location>
        <position position="1"/>
    </location>
</feature>
<dbReference type="Proteomes" id="UP001165060">
    <property type="component" value="Unassembled WGS sequence"/>
</dbReference>
<keyword evidence="3" id="KW-1185">Reference proteome</keyword>
<name>A0ABQ6N9H2_9STRA</name>
<comment type="caution">
    <text evidence="2">The sequence shown here is derived from an EMBL/GenBank/DDBJ whole genome shotgun (WGS) entry which is preliminary data.</text>
</comment>